<feature type="coiled-coil region" evidence="9">
    <location>
        <begin position="325"/>
        <end position="352"/>
    </location>
</feature>
<dbReference type="GO" id="GO:0000783">
    <property type="term" value="C:nuclear telomere cap complex"/>
    <property type="evidence" value="ECO:0007669"/>
    <property type="project" value="TreeGrafter"/>
</dbReference>
<evidence type="ECO:0000256" key="6">
    <source>
        <dbReference type="ARBA" id="ARBA00022895"/>
    </source>
</evidence>
<evidence type="ECO:0000259" key="11">
    <source>
        <dbReference type="SMART" id="SM00976"/>
    </source>
</evidence>
<evidence type="ECO:0000256" key="2">
    <source>
        <dbReference type="ARBA" id="ARBA00004574"/>
    </source>
</evidence>
<dbReference type="FunFam" id="2.40.50.140:FF:000303">
    <property type="entry name" value="Protection of telomeres protein 1"/>
    <property type="match status" value="1"/>
</dbReference>
<evidence type="ECO:0000313" key="12">
    <source>
        <dbReference type="EMBL" id="TGZ83902.1"/>
    </source>
</evidence>
<evidence type="ECO:0000256" key="1">
    <source>
        <dbReference type="ARBA" id="ARBA00004123"/>
    </source>
</evidence>
<protein>
    <recommendedName>
        <fullName evidence="4">Protection of telomeres protein 1</fullName>
    </recommendedName>
</protein>
<evidence type="ECO:0000256" key="9">
    <source>
        <dbReference type="SAM" id="Coils"/>
    </source>
</evidence>
<feature type="compositionally biased region" description="Basic residues" evidence="10">
    <location>
        <begin position="556"/>
        <end position="578"/>
    </location>
</feature>
<dbReference type="PANTHER" id="PTHR14513:SF0">
    <property type="entry name" value="PROTECTION OF TELOMERES PROTEIN 1"/>
    <property type="match status" value="1"/>
</dbReference>
<keyword evidence="7" id="KW-0238">DNA-binding</keyword>
<dbReference type="OrthoDB" id="2186770at2759"/>
<keyword evidence="13" id="KW-1185">Reference proteome</keyword>
<dbReference type="AlphaFoldDB" id="A0A4S2N3R4"/>
<name>A0A4S2N3R4_9PEZI</name>
<dbReference type="Pfam" id="PF16686">
    <property type="entry name" value="POT1PC"/>
    <property type="match status" value="1"/>
</dbReference>
<dbReference type="InParanoid" id="A0A4S2N3R4"/>
<evidence type="ECO:0000256" key="10">
    <source>
        <dbReference type="SAM" id="MobiDB-lite"/>
    </source>
</evidence>
<dbReference type="EMBL" id="ML220113">
    <property type="protein sequence ID" value="TGZ83902.1"/>
    <property type="molecule type" value="Genomic_DNA"/>
</dbReference>
<dbReference type="GO" id="GO:0098505">
    <property type="term" value="F:G-rich strand telomeric DNA binding"/>
    <property type="evidence" value="ECO:0007669"/>
    <property type="project" value="TreeGrafter"/>
</dbReference>
<accession>A0A4S2N3R4</accession>
<evidence type="ECO:0000256" key="4">
    <source>
        <dbReference type="ARBA" id="ARBA00015253"/>
    </source>
</evidence>
<dbReference type="GO" id="GO:0010521">
    <property type="term" value="F:telomerase inhibitor activity"/>
    <property type="evidence" value="ECO:0007669"/>
    <property type="project" value="TreeGrafter"/>
</dbReference>
<evidence type="ECO:0000256" key="7">
    <source>
        <dbReference type="ARBA" id="ARBA00023125"/>
    </source>
</evidence>
<dbReference type="InterPro" id="IPR032042">
    <property type="entry name" value="POT1PC"/>
</dbReference>
<dbReference type="Proteomes" id="UP000298138">
    <property type="component" value="Unassembled WGS sequence"/>
</dbReference>
<comment type="similarity">
    <text evidence="3">Belongs to the telombin family.</text>
</comment>
<keyword evidence="5" id="KW-0158">Chromosome</keyword>
<dbReference type="GO" id="GO:0016233">
    <property type="term" value="P:telomere capping"/>
    <property type="evidence" value="ECO:0007669"/>
    <property type="project" value="TreeGrafter"/>
</dbReference>
<evidence type="ECO:0000256" key="8">
    <source>
        <dbReference type="ARBA" id="ARBA00023242"/>
    </source>
</evidence>
<evidence type="ECO:0000313" key="13">
    <source>
        <dbReference type="Proteomes" id="UP000298138"/>
    </source>
</evidence>
<gene>
    <name evidence="12" type="ORF">EX30DRAFT_338499</name>
</gene>
<dbReference type="InterPro" id="IPR028389">
    <property type="entry name" value="POT1"/>
</dbReference>
<dbReference type="Pfam" id="PF02765">
    <property type="entry name" value="POT1"/>
    <property type="match status" value="1"/>
</dbReference>
<dbReference type="SUPFAM" id="SSF50249">
    <property type="entry name" value="Nucleic acid-binding proteins"/>
    <property type="match status" value="2"/>
</dbReference>
<proteinExistence type="inferred from homology"/>
<dbReference type="InterPro" id="IPR012340">
    <property type="entry name" value="NA-bd_OB-fold"/>
</dbReference>
<organism evidence="12 13">
    <name type="scientific">Ascodesmis nigricans</name>
    <dbReference type="NCBI Taxonomy" id="341454"/>
    <lineage>
        <taxon>Eukaryota</taxon>
        <taxon>Fungi</taxon>
        <taxon>Dikarya</taxon>
        <taxon>Ascomycota</taxon>
        <taxon>Pezizomycotina</taxon>
        <taxon>Pezizomycetes</taxon>
        <taxon>Pezizales</taxon>
        <taxon>Ascodesmidaceae</taxon>
        <taxon>Ascodesmis</taxon>
    </lineage>
</organism>
<evidence type="ECO:0000256" key="3">
    <source>
        <dbReference type="ARBA" id="ARBA00008442"/>
    </source>
</evidence>
<reference evidence="12 13" key="1">
    <citation type="submission" date="2019-04" db="EMBL/GenBank/DDBJ databases">
        <title>Comparative genomics and transcriptomics to analyze fruiting body development in filamentous ascomycetes.</title>
        <authorList>
            <consortium name="DOE Joint Genome Institute"/>
            <person name="Lutkenhaus R."/>
            <person name="Traeger S."/>
            <person name="Breuer J."/>
            <person name="Kuo A."/>
            <person name="Lipzen A."/>
            <person name="Pangilinan J."/>
            <person name="Dilworth D."/>
            <person name="Sandor L."/>
            <person name="Poggeler S."/>
            <person name="Barry K."/>
            <person name="Grigoriev I.V."/>
            <person name="Nowrousian M."/>
        </authorList>
    </citation>
    <scope>NUCLEOTIDE SEQUENCE [LARGE SCALE GENOMIC DNA]</scope>
    <source>
        <strain evidence="12 13">CBS 389.68</strain>
    </source>
</reference>
<dbReference type="PANTHER" id="PTHR14513">
    <property type="entry name" value="PROTECTION OF TELOMERES 1"/>
    <property type="match status" value="1"/>
</dbReference>
<dbReference type="Gene3D" id="2.40.50.140">
    <property type="entry name" value="Nucleic acid-binding proteins"/>
    <property type="match status" value="3"/>
</dbReference>
<keyword evidence="9" id="KW-0175">Coiled coil</keyword>
<dbReference type="InterPro" id="IPR011564">
    <property type="entry name" value="Telomer_end-bd_POT1/Cdc13"/>
</dbReference>
<keyword evidence="8" id="KW-0539">Nucleus</keyword>
<comment type="subcellular location">
    <subcellularLocation>
        <location evidence="2">Chromosome</location>
        <location evidence="2">Telomere</location>
    </subcellularLocation>
    <subcellularLocation>
        <location evidence="1">Nucleus</location>
    </subcellularLocation>
</comment>
<feature type="region of interest" description="Disordered" evidence="10">
    <location>
        <begin position="369"/>
        <end position="417"/>
    </location>
</feature>
<feature type="region of interest" description="Disordered" evidence="10">
    <location>
        <begin position="556"/>
        <end position="595"/>
    </location>
</feature>
<evidence type="ECO:0000256" key="5">
    <source>
        <dbReference type="ARBA" id="ARBA00022454"/>
    </source>
</evidence>
<dbReference type="STRING" id="341454.A0A4S2N3R4"/>
<dbReference type="GO" id="GO:0032210">
    <property type="term" value="P:regulation of telomere maintenance via telomerase"/>
    <property type="evidence" value="ECO:0007669"/>
    <property type="project" value="TreeGrafter"/>
</dbReference>
<keyword evidence="6" id="KW-0779">Telomere</keyword>
<sequence>MDDRLTPRQSAAKTALASIGFSPLSVTLSSSSLNSIFNVIGIVVEQDTPRQANGGAREWFITFSICDYFRSSISDPVKVRVFWPNIEGLPDLKPITKSEVILLRSVKWMKIGSEKMLVSNNRFEKFAYVVLREPLRPGGATVPARSLLPEGKRIILVSEKRYCDELRKWWVSENTTTADFVQSQRASTMAVRNRDPRRLGPTLIRDLKYDHFHEVFGQVVRTFDENHCFTVDIADYTEHPELYNHEWGKQGGEYTEEQSWNGPFGKYTLHISLWDQNADVAKSEIEPGQFVCFTNMRAKMNKLGFLEGVVNGDRIHPDKIDFRVVSVADSRIDELVERREEYKRDFEAHVQKYSSVLSQRVAVRDRRNNWVLQDEENEEEDDDDDDDDADKDDDDSESEPFNNSTPDESEINVKIRSENPSLPITPLSEIYSLCRNHYVNQKYRILVRVVDFLPRKLRDFSVLGPPDDPGSDDEIDPNEYSRKPKEIWQWRFAFLVEDHKGERMRVIVSGKEAEYLLKIQACDLSKDRDTLNTLRQKLSEVWGNLYDIKYPQKSNIAKKRQHHSQQKPHKRQKGHGGKRFGEDDDENSSDEAGPGPDGKFFRACIAEYGVYFDEIQDVEACPSGDKCDCREMEKAKGWKRMWKLFGTTMH</sequence>
<feature type="domain" description="Telomeric single stranded DNA binding POT1/Cdc13" evidence="11">
    <location>
        <begin position="21"/>
        <end position="171"/>
    </location>
</feature>
<feature type="compositionally biased region" description="Acidic residues" evidence="10">
    <location>
        <begin position="373"/>
        <end position="398"/>
    </location>
</feature>
<dbReference type="SMART" id="SM00976">
    <property type="entry name" value="Telo_bind"/>
    <property type="match status" value="1"/>
</dbReference>